<dbReference type="GO" id="GO:0005634">
    <property type="term" value="C:nucleus"/>
    <property type="evidence" value="ECO:0007669"/>
    <property type="project" value="TreeGrafter"/>
</dbReference>
<dbReference type="Proteomes" id="UP001203852">
    <property type="component" value="Unassembled WGS sequence"/>
</dbReference>
<dbReference type="SMART" id="SM00443">
    <property type="entry name" value="G_patch"/>
    <property type="match status" value="1"/>
</dbReference>
<feature type="region of interest" description="Disordered" evidence="1">
    <location>
        <begin position="214"/>
        <end position="295"/>
    </location>
</feature>
<evidence type="ECO:0000313" key="3">
    <source>
        <dbReference type="EMBL" id="KAI1616199.1"/>
    </source>
</evidence>
<dbReference type="AlphaFoldDB" id="A0AAN6E0W0"/>
<comment type="caution">
    <text evidence="3">The sequence shown here is derived from an EMBL/GenBank/DDBJ whole genome shotgun (WGS) entry which is preliminary data.</text>
</comment>
<dbReference type="Pfam" id="PF01585">
    <property type="entry name" value="G-patch"/>
    <property type="match status" value="1"/>
</dbReference>
<dbReference type="EMBL" id="MU404351">
    <property type="protein sequence ID" value="KAI1616199.1"/>
    <property type="molecule type" value="Genomic_DNA"/>
</dbReference>
<reference evidence="3" key="1">
    <citation type="journal article" date="2022" name="bioRxiv">
        <title>Deciphering the potential niche of two novel black yeast fungi from a biological soil crust based on their genomes, phenotypes, and melanin regulation.</title>
        <authorList>
            <consortium name="DOE Joint Genome Institute"/>
            <person name="Carr E.C."/>
            <person name="Barton Q."/>
            <person name="Grambo S."/>
            <person name="Sullivan M."/>
            <person name="Renfro C.M."/>
            <person name="Kuo A."/>
            <person name="Pangilinan J."/>
            <person name="Lipzen A."/>
            <person name="Keymanesh K."/>
            <person name="Savage E."/>
            <person name="Barry K."/>
            <person name="Grigoriev I.V."/>
            <person name="Riekhof W.R."/>
            <person name="Harris S.S."/>
        </authorList>
    </citation>
    <scope>NUCLEOTIDE SEQUENCE</scope>
    <source>
        <strain evidence="3">JF 03-4F</strain>
    </source>
</reference>
<feature type="compositionally biased region" description="Basic and acidic residues" evidence="1">
    <location>
        <begin position="656"/>
        <end position="687"/>
    </location>
</feature>
<evidence type="ECO:0000259" key="2">
    <source>
        <dbReference type="PROSITE" id="PS50174"/>
    </source>
</evidence>
<sequence>MAYKRSRQAFEADLQKHSSPYVVYGTPLPPLDEQTRDDGSFVPVWKQEVTDERGRKRLHGAFTGGFSAGYFNTVGSKEGWAPSSFVSSRQNRAKDGSKPTQQRAEDFMDEEDLREAEEARTLGTSDEFAGFGTEQDAMRRSAAIDIFRPMEETIGSKLLKRMGWREGQGVGPRIKRAANLGDEEADTSETHLFAPDDVRIVSLARKTDRKGLGYEGELQAAGNTSNNSQGHRQKIVRPTNSSDDDTTGPQASKKSVPRVRRTGIGSGVLNDDSDDEDPYSMGPRMSYNKTLGGDKKTKAKLKSVQSAANPLLKTKPTFISKKLASLKGALRKCHDGRLPPDGFVLADQLDSFGSLTLQDDKYKPPGVPTDWKSSLTSNTETEADTTFVSTTDAAKASNMTAKARASILGEAVLPGKSVFDFLTPGARDRLATVSGRQNLPAAGSEAPPPGFEAPKAATLQSLIPHLDKATALQALNRGVGGWMPYAEDENKRTRYRIYLEIQAGLRQTDGQDEVPPRAEGIKQDDWVLEMNEFARAAEVFKPISGLMASRFTSSSSSLPQGQHVDPATASAESLLTKPVEKPQDPAESAAKLGMFGPMTRSVSNFYPTRLVCKRFNVPYPEHSASEVADGSGKRATPAGESGSGMPQFRSFASAGFHDDDSAEPKPAQRVEADDKPPASEAPERREGLQVASQVLDPEKNEALEQERPGEAVFKAIFGSDDEDDD</sequence>
<organism evidence="3 4">
    <name type="scientific">Exophiala viscosa</name>
    <dbReference type="NCBI Taxonomy" id="2486360"/>
    <lineage>
        <taxon>Eukaryota</taxon>
        <taxon>Fungi</taxon>
        <taxon>Dikarya</taxon>
        <taxon>Ascomycota</taxon>
        <taxon>Pezizomycotina</taxon>
        <taxon>Eurotiomycetes</taxon>
        <taxon>Chaetothyriomycetidae</taxon>
        <taxon>Chaetothyriales</taxon>
        <taxon>Herpotrichiellaceae</taxon>
        <taxon>Exophiala</taxon>
    </lineage>
</organism>
<protein>
    <recommendedName>
        <fullName evidence="2">G-patch domain-containing protein</fullName>
    </recommendedName>
</protein>
<dbReference type="InterPro" id="IPR011666">
    <property type="entry name" value="DUF1604"/>
</dbReference>
<evidence type="ECO:0000313" key="4">
    <source>
        <dbReference type="Proteomes" id="UP001203852"/>
    </source>
</evidence>
<feature type="region of interest" description="Disordered" evidence="1">
    <location>
        <begin position="82"/>
        <end position="111"/>
    </location>
</feature>
<accession>A0AAN6E0W0</accession>
<dbReference type="GO" id="GO:0003723">
    <property type="term" value="F:RNA binding"/>
    <property type="evidence" value="ECO:0007669"/>
    <property type="project" value="TreeGrafter"/>
</dbReference>
<dbReference type="InterPro" id="IPR000467">
    <property type="entry name" value="G_patch_dom"/>
</dbReference>
<feature type="compositionally biased region" description="Basic and acidic residues" evidence="1">
    <location>
        <begin position="696"/>
        <end position="709"/>
    </location>
</feature>
<dbReference type="GO" id="GO:0006397">
    <property type="term" value="P:mRNA processing"/>
    <property type="evidence" value="ECO:0007669"/>
    <property type="project" value="InterPro"/>
</dbReference>
<name>A0AAN6E0W0_9EURO</name>
<feature type="region of interest" description="Disordered" evidence="1">
    <location>
        <begin position="623"/>
        <end position="725"/>
    </location>
</feature>
<dbReference type="PROSITE" id="PS50174">
    <property type="entry name" value="G_PATCH"/>
    <property type="match status" value="1"/>
</dbReference>
<dbReference type="PANTHER" id="PTHR13384">
    <property type="entry name" value="G PATCH DOMAIN-CONTAINING PROTEIN 1"/>
    <property type="match status" value="1"/>
</dbReference>
<feature type="compositionally biased region" description="Polar residues" evidence="1">
    <location>
        <begin position="221"/>
        <end position="230"/>
    </location>
</feature>
<dbReference type="Pfam" id="PF07713">
    <property type="entry name" value="DUF1604"/>
    <property type="match status" value="1"/>
</dbReference>
<dbReference type="PANTHER" id="PTHR13384:SF19">
    <property type="entry name" value="G PATCH DOMAIN-CONTAINING PROTEIN 1"/>
    <property type="match status" value="1"/>
</dbReference>
<gene>
    <name evidence="3" type="ORF">EDD36DRAFT_461089</name>
</gene>
<feature type="domain" description="G-patch" evidence="2">
    <location>
        <begin position="151"/>
        <end position="217"/>
    </location>
</feature>
<proteinExistence type="predicted"/>
<keyword evidence="4" id="KW-1185">Reference proteome</keyword>
<dbReference type="Pfam" id="PF26093">
    <property type="entry name" value="HTH_TGH"/>
    <property type="match status" value="1"/>
</dbReference>
<evidence type="ECO:0000256" key="1">
    <source>
        <dbReference type="SAM" id="MobiDB-lite"/>
    </source>
</evidence>